<gene>
    <name evidence="1" type="ORF">DPMN_134157</name>
</gene>
<organism evidence="1 2">
    <name type="scientific">Dreissena polymorpha</name>
    <name type="common">Zebra mussel</name>
    <name type="synonym">Mytilus polymorpha</name>
    <dbReference type="NCBI Taxonomy" id="45954"/>
    <lineage>
        <taxon>Eukaryota</taxon>
        <taxon>Metazoa</taxon>
        <taxon>Spiralia</taxon>
        <taxon>Lophotrochozoa</taxon>
        <taxon>Mollusca</taxon>
        <taxon>Bivalvia</taxon>
        <taxon>Autobranchia</taxon>
        <taxon>Heteroconchia</taxon>
        <taxon>Euheterodonta</taxon>
        <taxon>Imparidentia</taxon>
        <taxon>Neoheterodontei</taxon>
        <taxon>Myida</taxon>
        <taxon>Dreissenoidea</taxon>
        <taxon>Dreissenidae</taxon>
        <taxon>Dreissena</taxon>
    </lineage>
</organism>
<sequence length="53" mass="5757">MSTINTQVDSMIYIDVGTPSCLSSDNLEIDSSMMAGSSKEGVNMRRVPCCCFM</sequence>
<dbReference type="AlphaFoldDB" id="A0A9D4JEN0"/>
<dbReference type="EMBL" id="JAIWYP010000006">
    <property type="protein sequence ID" value="KAH3805848.1"/>
    <property type="molecule type" value="Genomic_DNA"/>
</dbReference>
<reference evidence="1" key="1">
    <citation type="journal article" date="2019" name="bioRxiv">
        <title>The Genome of the Zebra Mussel, Dreissena polymorpha: A Resource for Invasive Species Research.</title>
        <authorList>
            <person name="McCartney M.A."/>
            <person name="Auch B."/>
            <person name="Kono T."/>
            <person name="Mallez S."/>
            <person name="Zhang Y."/>
            <person name="Obille A."/>
            <person name="Becker A."/>
            <person name="Abrahante J.E."/>
            <person name="Garbe J."/>
            <person name="Badalamenti J.P."/>
            <person name="Herman A."/>
            <person name="Mangelson H."/>
            <person name="Liachko I."/>
            <person name="Sullivan S."/>
            <person name="Sone E.D."/>
            <person name="Koren S."/>
            <person name="Silverstein K.A.T."/>
            <person name="Beckman K.B."/>
            <person name="Gohl D.M."/>
        </authorList>
    </citation>
    <scope>NUCLEOTIDE SEQUENCE</scope>
    <source>
        <strain evidence="1">Duluth1</strain>
        <tissue evidence="1">Whole animal</tissue>
    </source>
</reference>
<accession>A0A9D4JEN0</accession>
<keyword evidence="2" id="KW-1185">Reference proteome</keyword>
<evidence type="ECO:0000313" key="2">
    <source>
        <dbReference type="Proteomes" id="UP000828390"/>
    </source>
</evidence>
<proteinExistence type="predicted"/>
<comment type="caution">
    <text evidence="1">The sequence shown here is derived from an EMBL/GenBank/DDBJ whole genome shotgun (WGS) entry which is preliminary data.</text>
</comment>
<dbReference type="Proteomes" id="UP000828390">
    <property type="component" value="Unassembled WGS sequence"/>
</dbReference>
<name>A0A9D4JEN0_DREPO</name>
<evidence type="ECO:0000313" key="1">
    <source>
        <dbReference type="EMBL" id="KAH3805848.1"/>
    </source>
</evidence>
<reference evidence="1" key="2">
    <citation type="submission" date="2020-11" db="EMBL/GenBank/DDBJ databases">
        <authorList>
            <person name="McCartney M.A."/>
            <person name="Auch B."/>
            <person name="Kono T."/>
            <person name="Mallez S."/>
            <person name="Becker A."/>
            <person name="Gohl D.M."/>
            <person name="Silverstein K.A.T."/>
            <person name="Koren S."/>
            <person name="Bechman K.B."/>
            <person name="Herman A."/>
            <person name="Abrahante J.E."/>
            <person name="Garbe J."/>
        </authorList>
    </citation>
    <scope>NUCLEOTIDE SEQUENCE</scope>
    <source>
        <strain evidence="1">Duluth1</strain>
        <tissue evidence="1">Whole animal</tissue>
    </source>
</reference>
<protein>
    <submittedName>
        <fullName evidence="1">Uncharacterized protein</fullName>
    </submittedName>
</protein>